<reference evidence="2" key="1">
    <citation type="journal article" date="2006" name="PLoS Biol.">
        <title>Macronuclear genome sequence of the ciliate Tetrahymena thermophila, a model eukaryote.</title>
        <authorList>
            <person name="Eisen J.A."/>
            <person name="Coyne R.S."/>
            <person name="Wu M."/>
            <person name="Wu D."/>
            <person name="Thiagarajan M."/>
            <person name="Wortman J.R."/>
            <person name="Badger J.H."/>
            <person name="Ren Q."/>
            <person name="Amedeo P."/>
            <person name="Jones K.M."/>
            <person name="Tallon L.J."/>
            <person name="Delcher A.L."/>
            <person name="Salzberg S.L."/>
            <person name="Silva J.C."/>
            <person name="Haas B.J."/>
            <person name="Majoros W.H."/>
            <person name="Farzad M."/>
            <person name="Carlton J.M."/>
            <person name="Smith R.K. Jr."/>
            <person name="Garg J."/>
            <person name="Pearlman R.E."/>
            <person name="Karrer K.M."/>
            <person name="Sun L."/>
            <person name="Manning G."/>
            <person name="Elde N.C."/>
            <person name="Turkewitz A.P."/>
            <person name="Asai D.J."/>
            <person name="Wilkes D.E."/>
            <person name="Wang Y."/>
            <person name="Cai H."/>
            <person name="Collins K."/>
            <person name="Stewart B.A."/>
            <person name="Lee S.R."/>
            <person name="Wilamowska K."/>
            <person name="Weinberg Z."/>
            <person name="Ruzzo W.L."/>
            <person name="Wloga D."/>
            <person name="Gaertig J."/>
            <person name="Frankel J."/>
            <person name="Tsao C.-C."/>
            <person name="Gorovsky M.A."/>
            <person name="Keeling P.J."/>
            <person name="Waller R.F."/>
            <person name="Patron N.J."/>
            <person name="Cherry J.M."/>
            <person name="Stover N.A."/>
            <person name="Krieger C.J."/>
            <person name="del Toro C."/>
            <person name="Ryder H.F."/>
            <person name="Williamson S.C."/>
            <person name="Barbeau R.A."/>
            <person name="Hamilton E.P."/>
            <person name="Orias E."/>
        </authorList>
    </citation>
    <scope>NUCLEOTIDE SEQUENCE [LARGE SCALE GENOMIC DNA]</scope>
    <source>
        <strain evidence="2">SB210</strain>
    </source>
</reference>
<dbReference type="EMBL" id="GG662820">
    <property type="protein sequence ID" value="EWS75968.1"/>
    <property type="molecule type" value="Genomic_DNA"/>
</dbReference>
<accession>W7XGA6</accession>
<keyword evidence="2" id="KW-1185">Reference proteome</keyword>
<gene>
    <name evidence="1" type="ORF">TTHERM_000160539</name>
</gene>
<proteinExistence type="predicted"/>
<dbReference type="KEGG" id="tet:TTHERM_000160539"/>
<evidence type="ECO:0000313" key="2">
    <source>
        <dbReference type="Proteomes" id="UP000009168"/>
    </source>
</evidence>
<protein>
    <submittedName>
        <fullName evidence="1">Uncharacterized protein</fullName>
    </submittedName>
</protein>
<dbReference type="RefSeq" id="XP_012651486.1">
    <property type="nucleotide sequence ID" value="XM_012796032.1"/>
</dbReference>
<dbReference type="InParanoid" id="W7XGA6"/>
<dbReference type="GeneID" id="24437612"/>
<organism evidence="1 2">
    <name type="scientific">Tetrahymena thermophila (strain SB210)</name>
    <dbReference type="NCBI Taxonomy" id="312017"/>
    <lineage>
        <taxon>Eukaryota</taxon>
        <taxon>Sar</taxon>
        <taxon>Alveolata</taxon>
        <taxon>Ciliophora</taxon>
        <taxon>Intramacronucleata</taxon>
        <taxon>Oligohymenophorea</taxon>
        <taxon>Hymenostomatida</taxon>
        <taxon>Tetrahymenina</taxon>
        <taxon>Tetrahymenidae</taxon>
        <taxon>Tetrahymena</taxon>
    </lineage>
</organism>
<dbReference type="Proteomes" id="UP000009168">
    <property type="component" value="Unassembled WGS sequence"/>
</dbReference>
<dbReference type="AlphaFoldDB" id="W7XGA6"/>
<name>W7XGA6_TETTS</name>
<sequence>MIIHLHNAILGTNHLRNSQIIKRFNLRIKKNQNYKITYQLYNIILKMKQVLNNKKKLIKISIQYTKQIRYNKMIKNLTNCKILNSQITTMWQKIQLSSSIITSQRNRMKALFRISFFISLILIAQNQQKSISNK</sequence>
<evidence type="ECO:0000313" key="1">
    <source>
        <dbReference type="EMBL" id="EWS75968.1"/>
    </source>
</evidence>